<dbReference type="FunFam" id="2.40.10.10:FF:000002">
    <property type="entry name" value="Transmembrane protease serine"/>
    <property type="match status" value="1"/>
</dbReference>
<feature type="region of interest" description="Disordered" evidence="4">
    <location>
        <begin position="27"/>
        <end position="64"/>
    </location>
</feature>
<feature type="domain" description="Peptidase S1" evidence="6">
    <location>
        <begin position="465"/>
        <end position="695"/>
    </location>
</feature>
<evidence type="ECO:0000313" key="8">
    <source>
        <dbReference type="Proteomes" id="UP001530293"/>
    </source>
</evidence>
<keyword evidence="3" id="KW-1015">Disulfide bond</keyword>
<dbReference type="Proteomes" id="UP001530293">
    <property type="component" value="Unassembled WGS sequence"/>
</dbReference>
<dbReference type="PRINTS" id="PR00722">
    <property type="entry name" value="CHYMOTRYPSIN"/>
</dbReference>
<organism evidence="7 8">
    <name type="scientific">Discostella pseudostelligera</name>
    <dbReference type="NCBI Taxonomy" id="259834"/>
    <lineage>
        <taxon>Eukaryota</taxon>
        <taxon>Sar</taxon>
        <taxon>Stramenopiles</taxon>
        <taxon>Ochrophyta</taxon>
        <taxon>Bacillariophyta</taxon>
        <taxon>Coscinodiscophyceae</taxon>
        <taxon>Thalassiosirophycidae</taxon>
        <taxon>Stephanodiscales</taxon>
        <taxon>Stephanodiscaceae</taxon>
        <taxon>Discostella</taxon>
    </lineage>
</organism>
<dbReference type="PANTHER" id="PTHR24276:SF91">
    <property type="entry name" value="AT26814P-RELATED"/>
    <property type="match status" value="1"/>
</dbReference>
<feature type="non-terminal residue" evidence="7">
    <location>
        <position position="695"/>
    </location>
</feature>
<dbReference type="InterPro" id="IPR001314">
    <property type="entry name" value="Peptidase_S1A"/>
</dbReference>
<proteinExistence type="inferred from homology"/>
<evidence type="ECO:0000256" key="1">
    <source>
        <dbReference type="ARBA" id="ARBA00007664"/>
    </source>
</evidence>
<name>A0ABD3LYU1_9STRA</name>
<dbReference type="InterPro" id="IPR001254">
    <property type="entry name" value="Trypsin_dom"/>
</dbReference>
<evidence type="ECO:0000256" key="3">
    <source>
        <dbReference type="ARBA" id="ARBA00023157"/>
    </source>
</evidence>
<keyword evidence="5" id="KW-0732">Signal</keyword>
<gene>
    <name evidence="7" type="ORF">ACHAWU_005923</name>
</gene>
<dbReference type="Pfam" id="PF00089">
    <property type="entry name" value="Trypsin"/>
    <property type="match status" value="2"/>
</dbReference>
<dbReference type="InterPro" id="IPR043504">
    <property type="entry name" value="Peptidase_S1_PA_chymotrypsin"/>
</dbReference>
<accession>A0ABD3LYU1</accession>
<dbReference type="InterPro" id="IPR018114">
    <property type="entry name" value="TRYPSIN_HIS"/>
</dbReference>
<dbReference type="SMART" id="SM00020">
    <property type="entry name" value="Tryp_SPc"/>
    <property type="match status" value="2"/>
</dbReference>
<comment type="caution">
    <text evidence="7">The sequence shown here is derived from an EMBL/GenBank/DDBJ whole genome shotgun (WGS) entry which is preliminary data.</text>
</comment>
<dbReference type="PROSITE" id="PS50240">
    <property type="entry name" value="TRYPSIN_DOM"/>
    <property type="match status" value="2"/>
</dbReference>
<dbReference type="AlphaFoldDB" id="A0ABD3LYU1"/>
<dbReference type="SUPFAM" id="SSF50494">
    <property type="entry name" value="Trypsin-like serine proteases"/>
    <property type="match status" value="2"/>
</dbReference>
<dbReference type="PANTHER" id="PTHR24276">
    <property type="entry name" value="POLYSERASE-RELATED"/>
    <property type="match status" value="1"/>
</dbReference>
<evidence type="ECO:0000256" key="2">
    <source>
        <dbReference type="ARBA" id="ARBA00023026"/>
    </source>
</evidence>
<evidence type="ECO:0000313" key="7">
    <source>
        <dbReference type="EMBL" id="KAL3756919.1"/>
    </source>
</evidence>
<dbReference type="InterPro" id="IPR050430">
    <property type="entry name" value="Peptidase_S1"/>
</dbReference>
<keyword evidence="8" id="KW-1185">Reference proteome</keyword>
<evidence type="ECO:0000256" key="4">
    <source>
        <dbReference type="SAM" id="MobiDB-lite"/>
    </source>
</evidence>
<dbReference type="CDD" id="cd00190">
    <property type="entry name" value="Tryp_SPc"/>
    <property type="match status" value="2"/>
</dbReference>
<dbReference type="PROSITE" id="PS00134">
    <property type="entry name" value="TRYPSIN_HIS"/>
    <property type="match status" value="2"/>
</dbReference>
<feature type="compositionally biased region" description="Basic and acidic residues" evidence="4">
    <location>
        <begin position="30"/>
        <end position="48"/>
    </location>
</feature>
<reference evidence="7 8" key="1">
    <citation type="submission" date="2024-10" db="EMBL/GenBank/DDBJ databases">
        <title>Updated reference genomes for cyclostephanoid diatoms.</title>
        <authorList>
            <person name="Roberts W.R."/>
            <person name="Alverson A.J."/>
        </authorList>
    </citation>
    <scope>NUCLEOTIDE SEQUENCE [LARGE SCALE GENOMIC DNA]</scope>
    <source>
        <strain evidence="7 8">AJA232-27</strain>
    </source>
</reference>
<feature type="domain" description="Peptidase S1" evidence="6">
    <location>
        <begin position="79"/>
        <end position="318"/>
    </location>
</feature>
<dbReference type="InterPro" id="IPR009003">
    <property type="entry name" value="Peptidase_S1_PA"/>
</dbReference>
<comment type="similarity">
    <text evidence="1">Belongs to the peptidase S1 family.</text>
</comment>
<sequence>MTMMKYLRIALVVLSISSIVRTVNASNNNHNDDEGCDSSRRYLKGPHDDAEESGGAADQEKARSSRRELFADVGITPSIVGGMDVTPPRKYKYFVWLNGCGGALVSKNAVLSAAHCAKLNPTVATLGMHKLRLGDTEASEFNQLVHIPIDIEASEIHPRYDPETEAYDFWMIKLQWNSDSLRYPPVQMESPSNPPISTGHLLTTMGFGTTANGLSSNVLQEVAVKYVTNADCATKYATAPTPRRIFDSMLCAGETGGDSCKGDAGGPLIHPETERVVGIVSWGQGCAEPNYPGVYARVSEGYDFINKKISEWADPNANPPTKTCNDNPAGFYDRDGTKYNCLWYEEAGNCDYGGSYRHAGLTAKDACCQYQQHSRVGTLNIITTTNPKMKASQGLHQRFTVILFTRIIVIAVLLTPCMGHAYNHDDDSEEFLHGGWKKVKKVNTNQRALDDGSIFPTTNTTSDVVINAEAESNATFTPAIVGGEDVEPGEYGVVVVLSAAHCKHTAPSANFVTLGMHKINLDGDDDFDLIEHIPIEHSVIHPLYNRETRKYDFWVIKLKWATERYAEKVIALHTNDADVDFVLTTDTPLVTMGFGTLNEEGLLPNVLQKVTLKYISNSECTKPPYKYLNNEIYDSMMCAAADGEAEEDTCQASTLANDGDAGGPLVHVATDEEETKTLVGVVSWGVGCGRLEYPG</sequence>
<protein>
    <recommendedName>
        <fullName evidence="6">Peptidase S1 domain-containing protein</fullName>
    </recommendedName>
</protein>
<dbReference type="EMBL" id="JALLBG020000286">
    <property type="protein sequence ID" value="KAL3756919.1"/>
    <property type="molecule type" value="Genomic_DNA"/>
</dbReference>
<feature type="chain" id="PRO_5044838924" description="Peptidase S1 domain-containing protein" evidence="5">
    <location>
        <begin position="26"/>
        <end position="695"/>
    </location>
</feature>
<evidence type="ECO:0000256" key="5">
    <source>
        <dbReference type="SAM" id="SignalP"/>
    </source>
</evidence>
<evidence type="ECO:0000259" key="6">
    <source>
        <dbReference type="PROSITE" id="PS50240"/>
    </source>
</evidence>
<feature type="signal peptide" evidence="5">
    <location>
        <begin position="1"/>
        <end position="25"/>
    </location>
</feature>
<keyword evidence="2" id="KW-0843">Virulence</keyword>
<dbReference type="Gene3D" id="2.40.10.10">
    <property type="entry name" value="Trypsin-like serine proteases"/>
    <property type="match status" value="3"/>
</dbReference>